<keyword evidence="5 6" id="KW-0472">Membrane</keyword>
<dbReference type="AlphaFoldDB" id="A0A845T0B5"/>
<evidence type="ECO:0000313" key="10">
    <source>
        <dbReference type="Proteomes" id="UP000462501"/>
    </source>
</evidence>
<evidence type="ECO:0000313" key="8">
    <source>
        <dbReference type="EMBL" id="NDO39942.1"/>
    </source>
</evidence>
<sequence length="328" mass="34091">MFMDKAKRTEVNRAVTFILDNKALLILLILGTAIQILTGGLFLNASNISSIVRQISTSVVLGVGFTAVLASGGVDLSVGQMLSLMGILYAHYTLLMPLPLAILAALLSSVLLGCLNGVLSVTFRLPAFIVTLATAQVFKGFAYLLCDGKSVGGLSNAVKKLGSGIVFGVPVSAIVVLVLAAIMAIMLHRTKLGRHIIATGGNAAAAKASGVRVERIQILGYVLMGICVAIAAMLLTGRVSTALPGAGEGMEMDAIAATIIGGTPMSGGYAKVSGTIFGCLIIGIINNGLNLLDVSSFWQWVAKGAVIIFAILIDAQTERFFNKRRVAL</sequence>
<feature type="transmembrane region" description="Helical" evidence="6">
    <location>
        <begin position="55"/>
        <end position="74"/>
    </location>
</feature>
<evidence type="ECO:0000256" key="6">
    <source>
        <dbReference type="SAM" id="Phobius"/>
    </source>
</evidence>
<evidence type="ECO:0000256" key="1">
    <source>
        <dbReference type="ARBA" id="ARBA00004651"/>
    </source>
</evidence>
<evidence type="ECO:0000256" key="4">
    <source>
        <dbReference type="ARBA" id="ARBA00022989"/>
    </source>
</evidence>
<dbReference type="EMBL" id="VIQT01000016">
    <property type="protein sequence ID" value="NDO39942.1"/>
    <property type="molecule type" value="Genomic_DNA"/>
</dbReference>
<dbReference type="GO" id="GO:0022857">
    <property type="term" value="F:transmembrane transporter activity"/>
    <property type="evidence" value="ECO:0007669"/>
    <property type="project" value="InterPro"/>
</dbReference>
<dbReference type="InterPro" id="IPR001851">
    <property type="entry name" value="ABC_transp_permease"/>
</dbReference>
<dbReference type="GO" id="GO:0005886">
    <property type="term" value="C:plasma membrane"/>
    <property type="evidence" value="ECO:0007669"/>
    <property type="project" value="UniProtKB-SubCell"/>
</dbReference>
<dbReference type="Pfam" id="PF02653">
    <property type="entry name" value="BPD_transp_2"/>
    <property type="match status" value="1"/>
</dbReference>
<evidence type="ECO:0000256" key="3">
    <source>
        <dbReference type="ARBA" id="ARBA00022692"/>
    </source>
</evidence>
<evidence type="ECO:0000313" key="7">
    <source>
        <dbReference type="EMBL" id="NBI78074.1"/>
    </source>
</evidence>
<evidence type="ECO:0000256" key="5">
    <source>
        <dbReference type="ARBA" id="ARBA00023136"/>
    </source>
</evidence>
<evidence type="ECO:0000313" key="9">
    <source>
        <dbReference type="Proteomes" id="UP000446348"/>
    </source>
</evidence>
<accession>A0A845T0B5</accession>
<feature type="transmembrane region" description="Helical" evidence="6">
    <location>
        <begin position="127"/>
        <end position="145"/>
    </location>
</feature>
<proteinExistence type="predicted"/>
<feature type="transmembrane region" description="Helical" evidence="6">
    <location>
        <begin position="165"/>
        <end position="187"/>
    </location>
</feature>
<dbReference type="Proteomes" id="UP000446348">
    <property type="component" value="Unassembled WGS sequence"/>
</dbReference>
<gene>
    <name evidence="7" type="ORF">D3Z39_04175</name>
    <name evidence="8" type="ORF">FMM72_11965</name>
</gene>
<dbReference type="EMBL" id="QXWZ01000005">
    <property type="protein sequence ID" value="NBI78074.1"/>
    <property type="molecule type" value="Genomic_DNA"/>
</dbReference>
<evidence type="ECO:0000256" key="2">
    <source>
        <dbReference type="ARBA" id="ARBA00022475"/>
    </source>
</evidence>
<organism evidence="8 10">
    <name type="scientific">Anaerotruncus colihominis</name>
    <dbReference type="NCBI Taxonomy" id="169435"/>
    <lineage>
        <taxon>Bacteria</taxon>
        <taxon>Bacillati</taxon>
        <taxon>Bacillota</taxon>
        <taxon>Clostridia</taxon>
        <taxon>Eubacteriales</taxon>
        <taxon>Oscillospiraceae</taxon>
        <taxon>Anaerotruncus</taxon>
    </lineage>
</organism>
<keyword evidence="3 6" id="KW-0812">Transmembrane</keyword>
<reference evidence="8 10" key="2">
    <citation type="submission" date="2019-06" db="EMBL/GenBank/DDBJ databases">
        <title>Draft genome sequences of 15 bacterial species constituting the stable defined intestinal microbiota of the GM15 gnotobiotic mouse model.</title>
        <authorList>
            <person name="Elie C."/>
            <person name="Mathieu A."/>
            <person name="Saliou A."/>
            <person name="Darnaud M."/>
            <person name="Leulier F."/>
            <person name="Tamellini A."/>
        </authorList>
    </citation>
    <scope>NUCLEOTIDE SEQUENCE [LARGE SCALE GENOMIC DNA]</scope>
    <source>
        <strain evidence="8 10">JM4-15</strain>
    </source>
</reference>
<dbReference type="Proteomes" id="UP000462501">
    <property type="component" value="Unassembled WGS sequence"/>
</dbReference>
<feature type="transmembrane region" description="Helical" evidence="6">
    <location>
        <begin position="218"/>
        <end position="235"/>
    </location>
</feature>
<reference evidence="7 9" key="1">
    <citation type="submission" date="2018-08" db="EMBL/GenBank/DDBJ databases">
        <title>Murine metabolic-syndrome-specific gut microbial biobank.</title>
        <authorList>
            <person name="Liu C."/>
        </authorList>
    </citation>
    <scope>NUCLEOTIDE SEQUENCE [LARGE SCALE GENOMIC DNA]</scope>
    <source>
        <strain evidence="7 9">X69</strain>
    </source>
</reference>
<feature type="transmembrane region" description="Helical" evidence="6">
    <location>
        <begin position="297"/>
        <end position="315"/>
    </location>
</feature>
<keyword evidence="4 6" id="KW-1133">Transmembrane helix</keyword>
<dbReference type="CDD" id="cd06579">
    <property type="entry name" value="TM_PBP1_transp_AraH_like"/>
    <property type="match status" value="1"/>
</dbReference>
<feature type="transmembrane region" description="Helical" evidence="6">
    <location>
        <begin position="23"/>
        <end position="43"/>
    </location>
</feature>
<comment type="subcellular location">
    <subcellularLocation>
        <location evidence="1">Cell membrane</location>
        <topology evidence="1">Multi-pass membrane protein</topology>
    </subcellularLocation>
</comment>
<feature type="transmembrane region" description="Helical" evidence="6">
    <location>
        <begin position="94"/>
        <end position="115"/>
    </location>
</feature>
<protein>
    <submittedName>
        <fullName evidence="8">ABC transporter permease</fullName>
    </submittedName>
</protein>
<name>A0A845T0B5_9FIRM</name>
<dbReference type="PANTHER" id="PTHR32196">
    <property type="entry name" value="ABC TRANSPORTER PERMEASE PROTEIN YPHD-RELATED-RELATED"/>
    <property type="match status" value="1"/>
</dbReference>
<comment type="caution">
    <text evidence="8">The sequence shown here is derived from an EMBL/GenBank/DDBJ whole genome shotgun (WGS) entry which is preliminary data.</text>
</comment>
<keyword evidence="2" id="KW-1003">Cell membrane</keyword>